<dbReference type="EMBL" id="JANAVB010036219">
    <property type="protein sequence ID" value="KAJ6803901.1"/>
    <property type="molecule type" value="Genomic_DNA"/>
</dbReference>
<dbReference type="Gene3D" id="3.30.530.20">
    <property type="match status" value="1"/>
</dbReference>
<comment type="similarity">
    <text evidence="3">Belongs to the PYR/PYL/RCAR abscisic acid intracellular receptor family.</text>
</comment>
<proteinExistence type="inferred from homology"/>
<evidence type="ECO:0000313" key="11">
    <source>
        <dbReference type="Proteomes" id="UP001140949"/>
    </source>
</evidence>
<keyword evidence="6 10" id="KW-0675">Receptor</keyword>
<feature type="region of interest" description="Disordered" evidence="9">
    <location>
        <begin position="1"/>
        <end position="48"/>
    </location>
</feature>
<evidence type="ECO:0000256" key="7">
    <source>
        <dbReference type="ARBA" id="ARBA00023242"/>
    </source>
</evidence>
<dbReference type="GO" id="GO:0038023">
    <property type="term" value="F:signaling receptor activity"/>
    <property type="evidence" value="ECO:0007669"/>
    <property type="project" value="TreeGrafter"/>
</dbReference>
<dbReference type="CDD" id="cd07821">
    <property type="entry name" value="PYR_PYL_RCAR_like"/>
    <property type="match status" value="1"/>
</dbReference>
<organism evidence="10 11">
    <name type="scientific">Iris pallida</name>
    <name type="common">Sweet iris</name>
    <dbReference type="NCBI Taxonomy" id="29817"/>
    <lineage>
        <taxon>Eukaryota</taxon>
        <taxon>Viridiplantae</taxon>
        <taxon>Streptophyta</taxon>
        <taxon>Embryophyta</taxon>
        <taxon>Tracheophyta</taxon>
        <taxon>Spermatophyta</taxon>
        <taxon>Magnoliopsida</taxon>
        <taxon>Liliopsida</taxon>
        <taxon>Asparagales</taxon>
        <taxon>Iridaceae</taxon>
        <taxon>Iridoideae</taxon>
        <taxon>Irideae</taxon>
        <taxon>Iris</taxon>
    </lineage>
</organism>
<protein>
    <submittedName>
        <fullName evidence="10">Abscisic acid receptor PYL4-like</fullName>
    </submittedName>
</protein>
<evidence type="ECO:0000256" key="2">
    <source>
        <dbReference type="ARBA" id="ARBA00004496"/>
    </source>
</evidence>
<evidence type="ECO:0000256" key="5">
    <source>
        <dbReference type="ARBA" id="ARBA00022682"/>
    </source>
</evidence>
<gene>
    <name evidence="10" type="ORF">M6B38_188075</name>
</gene>
<dbReference type="GO" id="GO:0005634">
    <property type="term" value="C:nucleus"/>
    <property type="evidence" value="ECO:0007669"/>
    <property type="project" value="UniProtKB-SubCell"/>
</dbReference>
<reference evidence="10" key="1">
    <citation type="journal article" date="2023" name="GigaByte">
        <title>Genome assembly of the bearded iris, Iris pallida Lam.</title>
        <authorList>
            <person name="Bruccoleri R.E."/>
            <person name="Oakeley E.J."/>
            <person name="Faust A.M.E."/>
            <person name="Altorfer M."/>
            <person name="Dessus-Babus S."/>
            <person name="Burckhardt D."/>
            <person name="Oertli M."/>
            <person name="Naumann U."/>
            <person name="Petersen F."/>
            <person name="Wong J."/>
        </authorList>
    </citation>
    <scope>NUCLEOTIDE SEQUENCE</scope>
    <source>
        <strain evidence="10">GSM-AAB239-AS_SAM_17_03QT</strain>
    </source>
</reference>
<dbReference type="GO" id="GO:0009738">
    <property type="term" value="P:abscisic acid-activated signaling pathway"/>
    <property type="evidence" value="ECO:0007669"/>
    <property type="project" value="UniProtKB-KW"/>
</dbReference>
<dbReference type="InterPro" id="IPR023393">
    <property type="entry name" value="START-like_dom_sf"/>
</dbReference>
<dbReference type="GO" id="GO:0005737">
    <property type="term" value="C:cytoplasm"/>
    <property type="evidence" value="ECO:0007669"/>
    <property type="project" value="UniProtKB-SubCell"/>
</dbReference>
<evidence type="ECO:0000313" key="10">
    <source>
        <dbReference type="EMBL" id="KAJ6803901.1"/>
    </source>
</evidence>
<dbReference type="PANTHER" id="PTHR31213:SF138">
    <property type="entry name" value="ABSCISIC ACID RECEPTOR PYL6"/>
    <property type="match status" value="1"/>
</dbReference>
<keyword evidence="7" id="KW-0539">Nucleus</keyword>
<keyword evidence="11" id="KW-1185">Reference proteome</keyword>
<reference evidence="10" key="2">
    <citation type="submission" date="2023-04" db="EMBL/GenBank/DDBJ databases">
        <authorList>
            <person name="Bruccoleri R.E."/>
            <person name="Oakeley E.J."/>
            <person name="Faust A.-M."/>
            <person name="Dessus-Babus S."/>
            <person name="Altorfer M."/>
            <person name="Burckhardt D."/>
            <person name="Oertli M."/>
            <person name="Naumann U."/>
            <person name="Petersen F."/>
            <person name="Wong J."/>
        </authorList>
    </citation>
    <scope>NUCLEOTIDE SEQUENCE</scope>
    <source>
        <strain evidence="10">GSM-AAB239-AS_SAM_17_03QT</strain>
        <tissue evidence="10">Leaf</tissue>
    </source>
</reference>
<sequence>MPYIPPSPPPTTTMLGTTKHHHHHQQQQQEAPPSSPLPDSVCRLHEHPVGPDQCTSSVVQSISAPVPAVWSVVRRFDQPQSYKRFVRSCHVVLGRGDDVGSLREVRLVSGLPAATSTERLEILDDELHVLSFRVVGGEHRLANYRSVTTLHPCGPHGTTVVESYVVDVPPGNTGEDTRLFVDTIVRCNLQSLKRTAEATAAAATATTTTTKQQQ</sequence>
<feature type="compositionally biased region" description="Pro residues" evidence="9">
    <location>
        <begin position="1"/>
        <end position="11"/>
    </location>
</feature>
<evidence type="ECO:0000256" key="8">
    <source>
        <dbReference type="ARBA" id="ARBA00023272"/>
    </source>
</evidence>
<keyword evidence="8" id="KW-0650">Protein phosphatase inhibitor</keyword>
<dbReference type="AlphaFoldDB" id="A0AAX6EIX2"/>
<evidence type="ECO:0000256" key="3">
    <source>
        <dbReference type="ARBA" id="ARBA00008594"/>
    </source>
</evidence>
<keyword evidence="4" id="KW-0963">Cytoplasm</keyword>
<evidence type="ECO:0000256" key="1">
    <source>
        <dbReference type="ARBA" id="ARBA00004123"/>
    </source>
</evidence>
<dbReference type="InterPro" id="IPR050279">
    <property type="entry name" value="Plant_def-hormone_signal"/>
</dbReference>
<accession>A0AAX6EIX2</accession>
<comment type="caution">
    <text evidence="10">The sequence shown here is derived from an EMBL/GenBank/DDBJ whole genome shotgun (WGS) entry which is preliminary data.</text>
</comment>
<dbReference type="PANTHER" id="PTHR31213">
    <property type="entry name" value="OS08G0374000 PROTEIN-RELATED"/>
    <property type="match status" value="1"/>
</dbReference>
<dbReference type="SUPFAM" id="SSF55961">
    <property type="entry name" value="Bet v1-like"/>
    <property type="match status" value="1"/>
</dbReference>
<dbReference type="Proteomes" id="UP001140949">
    <property type="component" value="Unassembled WGS sequence"/>
</dbReference>
<comment type="subcellular location">
    <subcellularLocation>
        <location evidence="2">Cytoplasm</location>
    </subcellularLocation>
    <subcellularLocation>
        <location evidence="1">Nucleus</location>
    </subcellularLocation>
</comment>
<evidence type="ECO:0000256" key="9">
    <source>
        <dbReference type="SAM" id="MobiDB-lite"/>
    </source>
</evidence>
<evidence type="ECO:0000256" key="6">
    <source>
        <dbReference type="ARBA" id="ARBA00023170"/>
    </source>
</evidence>
<dbReference type="InterPro" id="IPR019587">
    <property type="entry name" value="Polyketide_cyclase/dehydratase"/>
</dbReference>
<dbReference type="GO" id="GO:0004864">
    <property type="term" value="F:protein phosphatase inhibitor activity"/>
    <property type="evidence" value="ECO:0007669"/>
    <property type="project" value="UniProtKB-KW"/>
</dbReference>
<dbReference type="Pfam" id="PF10604">
    <property type="entry name" value="Polyketide_cyc2"/>
    <property type="match status" value="1"/>
</dbReference>
<keyword evidence="5" id="KW-0938">Abscisic acid signaling pathway</keyword>
<dbReference type="GO" id="GO:0010427">
    <property type="term" value="F:abscisic acid binding"/>
    <property type="evidence" value="ECO:0007669"/>
    <property type="project" value="TreeGrafter"/>
</dbReference>
<evidence type="ECO:0000256" key="4">
    <source>
        <dbReference type="ARBA" id="ARBA00022490"/>
    </source>
</evidence>
<name>A0AAX6EIX2_IRIPA</name>